<evidence type="ECO:0000313" key="2">
    <source>
        <dbReference type="Proteomes" id="UP000764110"/>
    </source>
</evidence>
<dbReference type="CDD" id="cd10170">
    <property type="entry name" value="ASKHA_NBD_HSP70"/>
    <property type="match status" value="1"/>
</dbReference>
<protein>
    <recommendedName>
        <fullName evidence="3">Actin-like ATPase domain-containing protein</fullName>
    </recommendedName>
</protein>
<organism evidence="1 2">
    <name type="scientific">Metarhizium humberi</name>
    <dbReference type="NCBI Taxonomy" id="2596975"/>
    <lineage>
        <taxon>Eukaryota</taxon>
        <taxon>Fungi</taxon>
        <taxon>Dikarya</taxon>
        <taxon>Ascomycota</taxon>
        <taxon>Pezizomycotina</taxon>
        <taxon>Sordariomycetes</taxon>
        <taxon>Hypocreomycetidae</taxon>
        <taxon>Hypocreales</taxon>
        <taxon>Clavicipitaceae</taxon>
        <taxon>Metarhizium</taxon>
    </lineage>
</organism>
<keyword evidence="2" id="KW-1185">Reference proteome</keyword>
<evidence type="ECO:0000313" key="1">
    <source>
        <dbReference type="EMBL" id="KAH0601037.1"/>
    </source>
</evidence>
<dbReference type="InterPro" id="IPR043129">
    <property type="entry name" value="ATPase_NBD"/>
</dbReference>
<accession>A0A9P8SBE4</accession>
<dbReference type="EMBL" id="JACEFI010000002">
    <property type="protein sequence ID" value="KAH0601037.1"/>
    <property type="molecule type" value="Genomic_DNA"/>
</dbReference>
<sequence>MASKYSGVAFARDAEPDRIHFVSNWRSSNLNSFPKQKVPTSIYYGHSFEPPTWGYDVDSEEDALRWFKLLLLDDEHMPAHLKRSKYIRTAKELLKKENKHVIEVIADYLRLVWEHSLRAIEKTMGEAMVKLSTFKFVVTLPAIWPAYAQIRMHKAIAAAGLLDKRAAGETVLTFLPEPEAAALATLHKMHQRPDMKVREISAPLVLIIAHRLEKKNDDFVVCDCGGGTVDIITYKIHKPLMSSIRESVPGDGRLCGAVRLDEAFAHLLRTKMPMNVLKALSPAERQRLMYDNWETGIKPGFANDERSWTVRVPFCASLSNVQYPKDIILGREDIWLVFEDVLTEVASLVLDQIQEAHRKYGKPPKYVILVGGFGRSCALYDHLQKKIGLYFASVNILQDEGTDPWTAICEGAVIHGLKREQSLSSAQCNLVDSRFARASIGTMYNALPFEEGVHDIKDKEWCPMQQEYQASDQIHWFIYKGEVVNGNEPTVFEFFQALTEQPTELVNEMVYSQAGTPPNRFDHTVKLLCRMQWSFIPDIAVLPEKMNDAGHIFYELPYRIEMVTQGVSQDFQVFYEEKVVAAHSVSESLKTDVVEDD</sequence>
<evidence type="ECO:0008006" key="3">
    <source>
        <dbReference type="Google" id="ProtNLM"/>
    </source>
</evidence>
<reference evidence="1 2" key="1">
    <citation type="submission" date="2020-07" db="EMBL/GenBank/DDBJ databases">
        <title>Metarhizium humberi genome.</title>
        <authorList>
            <person name="Lysoe E."/>
        </authorList>
    </citation>
    <scope>NUCLEOTIDE SEQUENCE [LARGE SCALE GENOMIC DNA]</scope>
    <source>
        <strain evidence="1 2">ESALQ1638</strain>
    </source>
</reference>
<dbReference type="AlphaFoldDB" id="A0A9P8SBE4"/>
<dbReference type="Gene3D" id="3.30.420.40">
    <property type="match status" value="1"/>
</dbReference>
<name>A0A9P8SBE4_9HYPO</name>
<gene>
    <name evidence="1" type="ORF">MHUMG1_02038</name>
</gene>
<dbReference type="PANTHER" id="PTHR14187">
    <property type="entry name" value="ALPHA KINASE/ELONGATION FACTOR 2 KINASE"/>
    <property type="match status" value="1"/>
</dbReference>
<dbReference type="PANTHER" id="PTHR14187:SF5">
    <property type="entry name" value="HEAT SHOCK 70 KDA PROTEIN 12A"/>
    <property type="match status" value="1"/>
</dbReference>
<dbReference type="SUPFAM" id="SSF53067">
    <property type="entry name" value="Actin-like ATPase domain"/>
    <property type="match status" value="2"/>
</dbReference>
<comment type="caution">
    <text evidence="1">The sequence shown here is derived from an EMBL/GenBank/DDBJ whole genome shotgun (WGS) entry which is preliminary data.</text>
</comment>
<dbReference type="Proteomes" id="UP000764110">
    <property type="component" value="Unassembled WGS sequence"/>
</dbReference>
<proteinExistence type="predicted"/>